<protein>
    <submittedName>
        <fullName evidence="2">7TM_GPCR_Srx domain-containing protein</fullName>
    </submittedName>
</protein>
<organism evidence="1 2">
    <name type="scientific">Rhabditophanes sp. KR3021</name>
    <dbReference type="NCBI Taxonomy" id="114890"/>
    <lineage>
        <taxon>Eukaryota</taxon>
        <taxon>Metazoa</taxon>
        <taxon>Ecdysozoa</taxon>
        <taxon>Nematoda</taxon>
        <taxon>Chromadorea</taxon>
        <taxon>Rhabditida</taxon>
        <taxon>Tylenchina</taxon>
        <taxon>Panagrolaimomorpha</taxon>
        <taxon>Strongyloidoidea</taxon>
        <taxon>Alloionematidae</taxon>
        <taxon>Rhabditophanes</taxon>
    </lineage>
</organism>
<reference evidence="2" key="1">
    <citation type="submission" date="2016-11" db="UniProtKB">
        <authorList>
            <consortium name="WormBaseParasite"/>
        </authorList>
    </citation>
    <scope>IDENTIFICATION</scope>
    <source>
        <strain evidence="2">KR3021</strain>
    </source>
</reference>
<sequence>MNSFHDVFMVIGGTIGVLLNLSAFVLMSTYTCTKYCHFKAIIKYLRLVDGLGAVMLGIMVEGQFIPGVNLVSSHGVCQRLNSDVCAKITYATCVNVTLIIIGSVTFMNLMRYNVFFRKAELLTTSTYDKIIFSCVMIIGPIGVFATCYDLQIYKENDVSSFQLDASDLEDVRHYFGPEYTLLGIFTTNKLNISKKSDSFKKLIRFGKLIESLTPFFLGVVCNSKSISSFTVTSCKGLCHSFGIPLACKLGLLLSMVSVNFIVGLLSIACLWRYNVFVRKVKYSKLEIPDIIFLSCCFFIGPLPQLITVSGMGTLDEDFVPMNEKVTS</sequence>
<accession>A0AC35U9S7</accession>
<name>A0AC35U9S7_9BILA</name>
<evidence type="ECO:0000313" key="1">
    <source>
        <dbReference type="Proteomes" id="UP000095286"/>
    </source>
</evidence>
<proteinExistence type="predicted"/>
<dbReference type="Proteomes" id="UP000095286">
    <property type="component" value="Unplaced"/>
</dbReference>
<evidence type="ECO:0000313" key="2">
    <source>
        <dbReference type="WBParaSite" id="RSKR_0000968050.1"/>
    </source>
</evidence>
<dbReference type="WBParaSite" id="RSKR_0000968050.1">
    <property type="protein sequence ID" value="RSKR_0000968050.1"/>
    <property type="gene ID" value="RSKR_0000968050"/>
</dbReference>